<dbReference type="EMBL" id="LBDA02000062">
    <property type="protein sequence ID" value="OIK24636.1"/>
    <property type="molecule type" value="Genomic_DNA"/>
</dbReference>
<organism evidence="2 3">
    <name type="scientific">Streptomyces malaysiense</name>
    <dbReference type="NCBI Taxonomy" id="1428626"/>
    <lineage>
        <taxon>Bacteria</taxon>
        <taxon>Bacillati</taxon>
        <taxon>Actinomycetota</taxon>
        <taxon>Actinomycetes</taxon>
        <taxon>Kitasatosporales</taxon>
        <taxon>Streptomycetaceae</taxon>
        <taxon>Streptomyces</taxon>
    </lineage>
</organism>
<sequence>MITTSTRRRSTALTVPLVLGAALTGCADDHLDYQTDYANHRPLRVTGHPSTGSLGTVQKVVWRLADGDADGLAALDSEGGDAKPAARAWIKAYGEAAARDEVTADFDEEGSVRQEVVLHFTGPERTQRVTVRIGGNDTWGIVLANPSPRRTLRGS</sequence>
<dbReference type="PROSITE" id="PS51257">
    <property type="entry name" value="PROKAR_LIPOPROTEIN"/>
    <property type="match status" value="1"/>
</dbReference>
<reference evidence="2" key="1">
    <citation type="submission" date="2016-10" db="EMBL/GenBank/DDBJ databases">
        <title>Genome sequence of Streptomyces malaysiense MUSC 136.</title>
        <authorList>
            <person name="Lee L.-H."/>
            <person name="Ser H.-L."/>
        </authorList>
    </citation>
    <scope>NUCLEOTIDE SEQUENCE [LARGE SCALE GENOMIC DNA]</scope>
    <source>
        <strain evidence="2">MUSC 136</strain>
    </source>
</reference>
<evidence type="ECO:0000313" key="3">
    <source>
        <dbReference type="Proteomes" id="UP000034838"/>
    </source>
</evidence>
<dbReference type="Proteomes" id="UP000034838">
    <property type="component" value="Unassembled WGS sequence"/>
</dbReference>
<feature type="chain" id="PRO_5009631884" description="Lipoprotein" evidence="1">
    <location>
        <begin position="28"/>
        <end position="155"/>
    </location>
</feature>
<gene>
    <name evidence="2" type="ORF">VT52_026035</name>
</gene>
<comment type="caution">
    <text evidence="2">The sequence shown here is derived from an EMBL/GenBank/DDBJ whole genome shotgun (WGS) entry which is preliminary data.</text>
</comment>
<evidence type="ECO:0008006" key="4">
    <source>
        <dbReference type="Google" id="ProtNLM"/>
    </source>
</evidence>
<evidence type="ECO:0000313" key="2">
    <source>
        <dbReference type="EMBL" id="OIK24636.1"/>
    </source>
</evidence>
<keyword evidence="1" id="KW-0732">Signal</keyword>
<dbReference type="OrthoDB" id="4311925at2"/>
<proteinExistence type="predicted"/>
<protein>
    <recommendedName>
        <fullName evidence="4">Lipoprotein</fullName>
    </recommendedName>
</protein>
<name>A0A1J4PWF1_9ACTN</name>
<evidence type="ECO:0000256" key="1">
    <source>
        <dbReference type="SAM" id="SignalP"/>
    </source>
</evidence>
<dbReference type="AlphaFoldDB" id="A0A1J4PWF1"/>
<feature type="signal peptide" evidence="1">
    <location>
        <begin position="1"/>
        <end position="27"/>
    </location>
</feature>
<keyword evidence="3" id="KW-1185">Reference proteome</keyword>
<dbReference type="RefSeq" id="WP_046419503.1">
    <property type="nucleotide sequence ID" value="NZ_LBDA02000062.1"/>
</dbReference>
<accession>A0A1J4PWF1</accession>